<keyword evidence="1" id="KW-1133">Transmembrane helix</keyword>
<evidence type="ECO:0000256" key="1">
    <source>
        <dbReference type="SAM" id="Phobius"/>
    </source>
</evidence>
<keyword evidence="3" id="KW-1185">Reference proteome</keyword>
<name>A0A9E8MWN9_9FLAO</name>
<reference evidence="2" key="1">
    <citation type="submission" date="2022-11" db="EMBL/GenBank/DDBJ databases">
        <title>Lacinutrix neustonica HL-RS19T sp. nov., isolated from the surface microlayer sample of brackish Lake Shihwa.</title>
        <authorList>
            <person name="Choi J.Y."/>
            <person name="Hwang C.Y."/>
        </authorList>
    </citation>
    <scope>NUCLEOTIDE SEQUENCE</scope>
    <source>
        <strain evidence="2">HL-RS19</strain>
    </source>
</reference>
<proteinExistence type="predicted"/>
<keyword evidence="1" id="KW-0472">Membrane</keyword>
<dbReference type="KEGG" id="lnu:N7U66_03305"/>
<protein>
    <submittedName>
        <fullName evidence="2">Uncharacterized protein</fullName>
    </submittedName>
</protein>
<feature type="transmembrane region" description="Helical" evidence="1">
    <location>
        <begin position="18"/>
        <end position="39"/>
    </location>
</feature>
<evidence type="ECO:0000313" key="2">
    <source>
        <dbReference type="EMBL" id="WAC02711.1"/>
    </source>
</evidence>
<evidence type="ECO:0000313" key="3">
    <source>
        <dbReference type="Proteomes" id="UP001164705"/>
    </source>
</evidence>
<dbReference type="AlphaFoldDB" id="A0A9E8MWN9"/>
<accession>A0A9E8MWN9</accession>
<sequence>MALLNQCNFKASSITETVIAMSIIATCLTIAIITYSRVLQTDHNIAFYKSQQKVKELLLETKIKKRIENIDYNFESFKVQKRVEELDSDSSFKIVFVVTTHNSKKKYQYIVNY</sequence>
<dbReference type="RefSeq" id="WP_267677309.1">
    <property type="nucleotide sequence ID" value="NZ_CP113088.1"/>
</dbReference>
<gene>
    <name evidence="2" type="ORF">N7U66_03305</name>
</gene>
<dbReference type="Proteomes" id="UP001164705">
    <property type="component" value="Chromosome"/>
</dbReference>
<dbReference type="EMBL" id="CP113088">
    <property type="protein sequence ID" value="WAC02711.1"/>
    <property type="molecule type" value="Genomic_DNA"/>
</dbReference>
<keyword evidence="1" id="KW-0812">Transmembrane</keyword>
<organism evidence="2 3">
    <name type="scientific">Lacinutrix neustonica</name>
    <dbReference type="NCBI Taxonomy" id="2980107"/>
    <lineage>
        <taxon>Bacteria</taxon>
        <taxon>Pseudomonadati</taxon>
        <taxon>Bacteroidota</taxon>
        <taxon>Flavobacteriia</taxon>
        <taxon>Flavobacteriales</taxon>
        <taxon>Flavobacteriaceae</taxon>
        <taxon>Lacinutrix</taxon>
    </lineage>
</organism>